<dbReference type="AlphaFoldDB" id="A0A4R8MBW0"/>
<dbReference type="SUPFAM" id="SSF63380">
    <property type="entry name" value="Riboflavin synthase domain-like"/>
    <property type="match status" value="1"/>
</dbReference>
<dbReference type="InterPro" id="IPR039261">
    <property type="entry name" value="FNR_nucleotide-bd"/>
</dbReference>
<dbReference type="Pfam" id="PF10418">
    <property type="entry name" value="DHODB_Fe-S_bind"/>
    <property type="match status" value="1"/>
</dbReference>
<dbReference type="PANTHER" id="PTHR43513">
    <property type="entry name" value="DIHYDROOROTATE DEHYDROGENASE B (NAD(+)), ELECTRON TRANSFER SUBUNIT"/>
    <property type="match status" value="1"/>
</dbReference>
<dbReference type="InterPro" id="IPR017938">
    <property type="entry name" value="Riboflavin_synthase-like_b-brl"/>
</dbReference>
<feature type="binding site" evidence="1">
    <location>
        <position position="232"/>
    </location>
    <ligand>
        <name>[2Fe-2S] cluster</name>
        <dbReference type="ChEBI" id="CHEBI:190135"/>
    </ligand>
</feature>
<keyword evidence="1" id="KW-0479">Metal-binding</keyword>
<dbReference type="RefSeq" id="WP_133957114.1">
    <property type="nucleotide sequence ID" value="NZ_SORI01000005.1"/>
</dbReference>
<dbReference type="GO" id="GO:0006221">
    <property type="term" value="P:pyrimidine nucleotide biosynthetic process"/>
    <property type="evidence" value="ECO:0007669"/>
    <property type="project" value="InterPro"/>
</dbReference>
<dbReference type="EMBL" id="SORI01000005">
    <property type="protein sequence ID" value="TDY61667.1"/>
    <property type="molecule type" value="Genomic_DNA"/>
</dbReference>
<dbReference type="Gene3D" id="2.40.30.10">
    <property type="entry name" value="Translation factors"/>
    <property type="match status" value="1"/>
</dbReference>
<dbReference type="OrthoDB" id="9796486at2"/>
<dbReference type="InterPro" id="IPR014260">
    <property type="entry name" value="Sulphite_reductase_B"/>
</dbReference>
<dbReference type="InterPro" id="IPR012165">
    <property type="entry name" value="Cyt_c3_hydrogenase_gsu"/>
</dbReference>
<dbReference type="SUPFAM" id="SSF52343">
    <property type="entry name" value="Ferredoxin reductase-like, C-terminal NADP-linked domain"/>
    <property type="match status" value="1"/>
</dbReference>
<gene>
    <name evidence="3" type="ORF">C8D99_10580</name>
</gene>
<accession>A0A4R8MBW0</accession>
<evidence type="ECO:0000259" key="2">
    <source>
        <dbReference type="PROSITE" id="PS51384"/>
    </source>
</evidence>
<dbReference type="PROSITE" id="PS51384">
    <property type="entry name" value="FAD_FR"/>
    <property type="match status" value="1"/>
</dbReference>
<dbReference type="PIRSF" id="PIRSF006816">
    <property type="entry name" value="Cyc3_hyd_g"/>
    <property type="match status" value="1"/>
</dbReference>
<dbReference type="PANTHER" id="PTHR43513:SF1">
    <property type="entry name" value="ANAEROBIC SULFITE REDUCTASE SUBUNIT B"/>
    <property type="match status" value="1"/>
</dbReference>
<evidence type="ECO:0000313" key="3">
    <source>
        <dbReference type="EMBL" id="TDY61667.1"/>
    </source>
</evidence>
<protein>
    <submittedName>
        <fullName evidence="3">Anaerobic sulfite reductase subunit B</fullName>
    </submittedName>
</protein>
<dbReference type="Proteomes" id="UP000295066">
    <property type="component" value="Unassembled WGS sequence"/>
</dbReference>
<dbReference type="NCBIfam" id="TIGR02911">
    <property type="entry name" value="sulfite_red_B"/>
    <property type="match status" value="1"/>
</dbReference>
<keyword evidence="4" id="KW-1185">Reference proteome</keyword>
<sequence>MKENPYRPFPAKITSLTPETDLEFTLTVEAAAEMTPGQFFQVSLPKIGEAPLSISAFGPDWIQFTVRAVGRLTNSLQDLRKGENLFIRGPYGVGFPLDVLQDSNLVIVAGGSGTAPVRPLIRKALDGDLPLRSLRVIAGFKNRESILFSGEVEEWRKRGDVLVTIDKPQEGWDGPVGLVTEHIRKLALPDPRDVQFVVVGPPVMMKFAAAEVRLLGVPEENIWVSFERLMSCGLGKCGHCKIDSAYICLDGPVLNFTKASRLID</sequence>
<dbReference type="Pfam" id="PF00175">
    <property type="entry name" value="NAD_binding_1"/>
    <property type="match status" value="1"/>
</dbReference>
<proteinExistence type="predicted"/>
<dbReference type="Gene3D" id="3.40.50.80">
    <property type="entry name" value="Nucleotide-binding domain of ferredoxin-NADP reductase (FNR) module"/>
    <property type="match status" value="1"/>
</dbReference>
<evidence type="ECO:0000313" key="4">
    <source>
        <dbReference type="Proteomes" id="UP000295066"/>
    </source>
</evidence>
<feature type="binding site" evidence="1">
    <location>
        <position position="248"/>
    </location>
    <ligand>
        <name>[2Fe-2S] cluster</name>
        <dbReference type="ChEBI" id="CHEBI:190135"/>
    </ligand>
</feature>
<organism evidence="3 4">
    <name type="scientific">Aminivibrio pyruvatiphilus</name>
    <dbReference type="NCBI Taxonomy" id="1005740"/>
    <lineage>
        <taxon>Bacteria</taxon>
        <taxon>Thermotogati</taxon>
        <taxon>Synergistota</taxon>
        <taxon>Synergistia</taxon>
        <taxon>Synergistales</taxon>
        <taxon>Aminobacteriaceae</taxon>
        <taxon>Aminivibrio</taxon>
    </lineage>
</organism>
<name>A0A4R8MBW0_9BACT</name>
<dbReference type="GO" id="GO:0050660">
    <property type="term" value="F:flavin adenine dinucleotide binding"/>
    <property type="evidence" value="ECO:0007669"/>
    <property type="project" value="InterPro"/>
</dbReference>
<feature type="binding site" evidence="1">
    <location>
        <position position="240"/>
    </location>
    <ligand>
        <name>[2Fe-2S] cluster</name>
        <dbReference type="ChEBI" id="CHEBI:190135"/>
    </ligand>
</feature>
<evidence type="ECO:0000256" key="1">
    <source>
        <dbReference type="PIRSR" id="PIRSR006816-2"/>
    </source>
</evidence>
<dbReference type="GO" id="GO:0046872">
    <property type="term" value="F:metal ion binding"/>
    <property type="evidence" value="ECO:0007669"/>
    <property type="project" value="UniProtKB-KW"/>
</dbReference>
<comment type="caution">
    <text evidence="3">The sequence shown here is derived from an EMBL/GenBank/DDBJ whole genome shotgun (WGS) entry which is preliminary data.</text>
</comment>
<reference evidence="3 4" key="1">
    <citation type="submission" date="2019-03" db="EMBL/GenBank/DDBJ databases">
        <title>Genomic Encyclopedia of Type Strains, Phase IV (KMG-IV): sequencing the most valuable type-strain genomes for metagenomic binning, comparative biology and taxonomic classification.</title>
        <authorList>
            <person name="Goeker M."/>
        </authorList>
    </citation>
    <scope>NUCLEOTIDE SEQUENCE [LARGE SCALE GENOMIC DNA]</scope>
    <source>
        <strain evidence="3 4">DSM 25964</strain>
    </source>
</reference>
<comment type="cofactor">
    <cofactor evidence="1">
        <name>[2Fe-2S] cluster</name>
        <dbReference type="ChEBI" id="CHEBI:190135"/>
    </cofactor>
    <text evidence="1">Binds 1 [2Fe-2S] cluster per subunit.</text>
</comment>
<dbReference type="PRINTS" id="PR00410">
    <property type="entry name" value="PHEHYDRXLASE"/>
</dbReference>
<dbReference type="GO" id="GO:0016491">
    <property type="term" value="F:oxidoreductase activity"/>
    <property type="evidence" value="ECO:0007669"/>
    <property type="project" value="InterPro"/>
</dbReference>
<dbReference type="InterPro" id="IPR001433">
    <property type="entry name" value="OxRdtase_FAD/NAD-bd"/>
</dbReference>
<dbReference type="InterPro" id="IPR019480">
    <property type="entry name" value="Dihydroorotate_DH_Fe-S-bd"/>
</dbReference>
<feature type="binding site" evidence="1">
    <location>
        <position position="237"/>
    </location>
    <ligand>
        <name>[2Fe-2S] cluster</name>
        <dbReference type="ChEBI" id="CHEBI:190135"/>
    </ligand>
</feature>
<feature type="domain" description="FAD-binding FR-type" evidence="2">
    <location>
        <begin position="6"/>
        <end position="97"/>
    </location>
</feature>
<keyword evidence="1" id="KW-0001">2Fe-2S</keyword>
<dbReference type="InterPro" id="IPR050353">
    <property type="entry name" value="PyrK_electron_transfer"/>
</dbReference>
<dbReference type="GO" id="GO:0051537">
    <property type="term" value="F:2 iron, 2 sulfur cluster binding"/>
    <property type="evidence" value="ECO:0007669"/>
    <property type="project" value="UniProtKB-KW"/>
</dbReference>
<dbReference type="InterPro" id="IPR017927">
    <property type="entry name" value="FAD-bd_FR_type"/>
</dbReference>
<keyword evidence="1" id="KW-0411">Iron-sulfur</keyword>
<dbReference type="CDD" id="cd06221">
    <property type="entry name" value="sulfite_reductase_like"/>
    <property type="match status" value="1"/>
</dbReference>
<keyword evidence="1" id="KW-0408">Iron</keyword>